<dbReference type="Gene3D" id="6.10.140.110">
    <property type="match status" value="1"/>
</dbReference>
<dbReference type="Pfam" id="PF19114">
    <property type="entry name" value="EsV_1_7_cys"/>
    <property type="match status" value="3"/>
</dbReference>
<gene>
    <name evidence="1" type="ORF">PGLA2088_LOCUS49444</name>
</gene>
<evidence type="ECO:0000313" key="1">
    <source>
        <dbReference type="EMBL" id="CAE8739027.1"/>
    </source>
</evidence>
<organism evidence="1 2">
    <name type="scientific">Polarella glacialis</name>
    <name type="common">Dinoflagellate</name>
    <dbReference type="NCBI Taxonomy" id="89957"/>
    <lineage>
        <taxon>Eukaryota</taxon>
        <taxon>Sar</taxon>
        <taxon>Alveolata</taxon>
        <taxon>Dinophyceae</taxon>
        <taxon>Suessiales</taxon>
        <taxon>Suessiaceae</taxon>
        <taxon>Polarella</taxon>
    </lineage>
</organism>
<protein>
    <submittedName>
        <fullName evidence="1">Uncharacterized protein</fullName>
    </submittedName>
</protein>
<dbReference type="SMART" id="SM01425">
    <property type="entry name" value="EsV_1_7"/>
    <property type="match status" value="3"/>
</dbReference>
<dbReference type="Proteomes" id="UP000626109">
    <property type="component" value="Unassembled WGS sequence"/>
</dbReference>
<dbReference type="AlphaFoldDB" id="A0A813LVJ9"/>
<accession>A0A813LVJ9</accession>
<sequence>MVDIRHRKCTCGRSQPSFGFRDDERPTCCAQCKSSDMVDIKSKMCNCGRSRPSFGLPDDARPTCCAQCKSSDMVDIKHKMCNCGRSRPSFGLPDDARPTCCAKCRSPDMVDKVSRRCVVCGILAAYPDSKGFPKRLCAQHSADAGAHRLSPPRASAVASRCFDLLEGVLGHSIQHRIRYDSKSQRWSGEEISGLVAASRVQPDGYHPGRREVWEFFGNYFHGYPPGHPAHSSVCVGDQPASKLYARTMARNDLLLGSERVDSVLYIWEHDFLSWEAEGSDRSILSIVRQHSSG</sequence>
<dbReference type="EMBL" id="CAJNNW010037049">
    <property type="protein sequence ID" value="CAE8739027.1"/>
    <property type="molecule type" value="Genomic_DNA"/>
</dbReference>
<proteinExistence type="predicted"/>
<comment type="caution">
    <text evidence="1">The sequence shown here is derived from an EMBL/GenBank/DDBJ whole genome shotgun (WGS) entry which is preliminary data.</text>
</comment>
<name>A0A813LVJ9_POLGL</name>
<evidence type="ECO:0000313" key="2">
    <source>
        <dbReference type="Proteomes" id="UP000626109"/>
    </source>
</evidence>
<reference evidence="1" key="1">
    <citation type="submission" date="2021-02" db="EMBL/GenBank/DDBJ databases">
        <authorList>
            <person name="Dougan E. K."/>
            <person name="Rhodes N."/>
            <person name="Thang M."/>
            <person name="Chan C."/>
        </authorList>
    </citation>
    <scope>NUCLEOTIDE SEQUENCE</scope>
</reference>
<dbReference type="InterPro" id="IPR043822">
    <property type="entry name" value="EsV_1_7_cys"/>
</dbReference>